<dbReference type="PROSITE" id="PS51202">
    <property type="entry name" value="RCK_C"/>
    <property type="match status" value="2"/>
</dbReference>
<keyword evidence="2" id="KW-0813">Transport</keyword>
<dbReference type="InterPro" id="IPR036291">
    <property type="entry name" value="NAD(P)-bd_dom_sf"/>
</dbReference>
<dbReference type="Pfam" id="PF02080">
    <property type="entry name" value="TrkA_C"/>
    <property type="match status" value="2"/>
</dbReference>
<dbReference type="NCBIfam" id="NF007039">
    <property type="entry name" value="PRK09496.3-2"/>
    <property type="match status" value="1"/>
</dbReference>
<dbReference type="OrthoDB" id="9775180at2"/>
<dbReference type="GO" id="GO:0005886">
    <property type="term" value="C:plasma membrane"/>
    <property type="evidence" value="ECO:0007669"/>
    <property type="project" value="InterPro"/>
</dbReference>
<feature type="domain" description="RCK C-terminal" evidence="8">
    <location>
        <begin position="141"/>
        <end position="225"/>
    </location>
</feature>
<feature type="domain" description="RCK N-terminal" evidence="7">
    <location>
        <begin position="1"/>
        <end position="121"/>
    </location>
</feature>
<reference evidence="9 10" key="1">
    <citation type="submission" date="2016-11" db="EMBL/GenBank/DDBJ databases">
        <authorList>
            <person name="Jaros S."/>
            <person name="Januszkiewicz K."/>
            <person name="Wedrychowicz H."/>
        </authorList>
    </citation>
    <scope>NUCLEOTIDE SEQUENCE [LARGE SCALE GENOMIC DNA]</scope>
    <source>
        <strain evidence="9 10">DSM 5091</strain>
    </source>
</reference>
<dbReference type="InterPro" id="IPR036721">
    <property type="entry name" value="RCK_C_sf"/>
</dbReference>
<keyword evidence="6" id="KW-0406">Ion transport</keyword>
<keyword evidence="4" id="KW-0630">Potassium</keyword>
<dbReference type="GO" id="GO:0015079">
    <property type="term" value="F:potassium ion transmembrane transporter activity"/>
    <property type="evidence" value="ECO:0007669"/>
    <property type="project" value="InterPro"/>
</dbReference>
<evidence type="ECO:0000256" key="3">
    <source>
        <dbReference type="ARBA" id="ARBA00022538"/>
    </source>
</evidence>
<dbReference type="NCBIfam" id="NF007041">
    <property type="entry name" value="PRK09496.3-4"/>
    <property type="match status" value="1"/>
</dbReference>
<accession>A0A1M6J9R9</accession>
<dbReference type="Gene3D" id="3.30.70.1450">
    <property type="entry name" value="Regulator of K+ conductance, C-terminal domain"/>
    <property type="match status" value="2"/>
</dbReference>
<dbReference type="STRING" id="1122189.SAMN02745165_02359"/>
<protein>
    <recommendedName>
        <fullName evidence="1">Trk system potassium uptake protein TrkA</fullName>
    </recommendedName>
</protein>
<dbReference type="RefSeq" id="WP_072908936.1">
    <property type="nucleotide sequence ID" value="NZ_FQZT01000008.1"/>
</dbReference>
<evidence type="ECO:0000256" key="6">
    <source>
        <dbReference type="ARBA" id="ARBA00023065"/>
    </source>
</evidence>
<sequence length="450" mass="49427">MKILIIGAGQVGYFLCDRLSREGHAVTLVDQDEETIERAQDRLNVLGVCGNGASAEILEQAGIKDTDIFIAVTNMDEVNILACLLAREYKVKTRVARTKSIEYTGQKAVLSKEKLGIDLLINPEDAVAEELFKLACTSRAFDVAEFVEGQIHFQGFRITEDSPICNLTLADLGELRGIYRFVVVAIHRGKNTIIPRGEDSIQAGDRIYIFAHQDELPAINYMLHAQNKEKKGSMRAFILGGSSIGLQIAQNMERHGIISKLIEKNEERCYKLAEELSKAVVINAEGLDLQTLLDEGIEDADVFVAVTENDQTNILTCLLAKQHSVKRTLALVSQPELIDLASELGIDACVSPRMAAASTILKFVRRGEIISITAVEDSDSEVLEFEIKADSGLVGVPLSELHFPRGAIIGAIVRGNGYEIPTGESRLEDGDRVVIFALPDALQKVERFFS</sequence>
<proteinExistence type="predicted"/>
<dbReference type="InterPro" id="IPR003148">
    <property type="entry name" value="RCK_N"/>
</dbReference>
<dbReference type="InterPro" id="IPR006037">
    <property type="entry name" value="RCK_C"/>
</dbReference>
<dbReference type="PRINTS" id="PR00335">
    <property type="entry name" value="KUPTAKETRKA"/>
</dbReference>
<evidence type="ECO:0000256" key="1">
    <source>
        <dbReference type="ARBA" id="ARBA00017378"/>
    </source>
</evidence>
<evidence type="ECO:0000313" key="9">
    <source>
        <dbReference type="EMBL" id="SHJ43458.1"/>
    </source>
</evidence>
<dbReference type="Gene3D" id="3.40.50.720">
    <property type="entry name" value="NAD(P)-binding Rossmann-like Domain"/>
    <property type="match status" value="2"/>
</dbReference>
<keyword evidence="5" id="KW-0520">NAD</keyword>
<dbReference type="NCBIfam" id="NF007032">
    <property type="entry name" value="PRK09496.1-4"/>
    <property type="match status" value="1"/>
</dbReference>
<dbReference type="PANTHER" id="PTHR43833:SF5">
    <property type="entry name" value="TRK SYSTEM POTASSIUM UPTAKE PROTEIN TRKA"/>
    <property type="match status" value="1"/>
</dbReference>
<dbReference type="Pfam" id="PF02254">
    <property type="entry name" value="TrkA_N"/>
    <property type="match status" value="2"/>
</dbReference>
<dbReference type="SUPFAM" id="SSF116726">
    <property type="entry name" value="TrkA C-terminal domain-like"/>
    <property type="match status" value="2"/>
</dbReference>
<dbReference type="InterPro" id="IPR006036">
    <property type="entry name" value="K_uptake_TrkA"/>
</dbReference>
<dbReference type="PANTHER" id="PTHR43833">
    <property type="entry name" value="POTASSIUM CHANNEL PROTEIN 2-RELATED-RELATED"/>
    <property type="match status" value="1"/>
</dbReference>
<dbReference type="InterPro" id="IPR050721">
    <property type="entry name" value="Trk_Ktr_HKT_K-transport"/>
</dbReference>
<feature type="domain" description="RCK N-terminal" evidence="7">
    <location>
        <begin position="233"/>
        <end position="352"/>
    </location>
</feature>
<dbReference type="SUPFAM" id="SSF51735">
    <property type="entry name" value="NAD(P)-binding Rossmann-fold domains"/>
    <property type="match status" value="2"/>
</dbReference>
<evidence type="ECO:0000259" key="7">
    <source>
        <dbReference type="PROSITE" id="PS51201"/>
    </source>
</evidence>
<evidence type="ECO:0000259" key="8">
    <source>
        <dbReference type="PROSITE" id="PS51202"/>
    </source>
</evidence>
<evidence type="ECO:0000256" key="2">
    <source>
        <dbReference type="ARBA" id="ARBA00022448"/>
    </source>
</evidence>
<name>A0A1M6J9R9_MALRU</name>
<feature type="domain" description="RCK C-terminal" evidence="8">
    <location>
        <begin position="370"/>
        <end position="450"/>
    </location>
</feature>
<evidence type="ECO:0000256" key="4">
    <source>
        <dbReference type="ARBA" id="ARBA00022958"/>
    </source>
</evidence>
<keyword evidence="3" id="KW-0633">Potassium transport</keyword>
<dbReference type="NCBIfam" id="NF007031">
    <property type="entry name" value="PRK09496.1-2"/>
    <property type="match status" value="1"/>
</dbReference>
<evidence type="ECO:0000256" key="5">
    <source>
        <dbReference type="ARBA" id="ARBA00023027"/>
    </source>
</evidence>
<gene>
    <name evidence="9" type="ORF">SAMN02745165_02359</name>
</gene>
<organism evidence="9 10">
    <name type="scientific">Malonomonas rubra DSM 5091</name>
    <dbReference type="NCBI Taxonomy" id="1122189"/>
    <lineage>
        <taxon>Bacteria</taxon>
        <taxon>Pseudomonadati</taxon>
        <taxon>Thermodesulfobacteriota</taxon>
        <taxon>Desulfuromonadia</taxon>
        <taxon>Desulfuromonadales</taxon>
        <taxon>Geopsychrobacteraceae</taxon>
        <taxon>Malonomonas</taxon>
    </lineage>
</organism>
<dbReference type="Proteomes" id="UP000184171">
    <property type="component" value="Unassembled WGS sequence"/>
</dbReference>
<dbReference type="PROSITE" id="PS51201">
    <property type="entry name" value="RCK_N"/>
    <property type="match status" value="2"/>
</dbReference>
<keyword evidence="10" id="KW-1185">Reference proteome</keyword>
<dbReference type="EMBL" id="FQZT01000008">
    <property type="protein sequence ID" value="SHJ43458.1"/>
    <property type="molecule type" value="Genomic_DNA"/>
</dbReference>
<evidence type="ECO:0000313" key="10">
    <source>
        <dbReference type="Proteomes" id="UP000184171"/>
    </source>
</evidence>
<dbReference type="AlphaFoldDB" id="A0A1M6J9R9"/>